<organism evidence="1">
    <name type="scientific">Oryza meridionalis</name>
    <dbReference type="NCBI Taxonomy" id="40149"/>
    <lineage>
        <taxon>Eukaryota</taxon>
        <taxon>Viridiplantae</taxon>
        <taxon>Streptophyta</taxon>
        <taxon>Embryophyta</taxon>
        <taxon>Tracheophyta</taxon>
        <taxon>Spermatophyta</taxon>
        <taxon>Magnoliopsida</taxon>
        <taxon>Liliopsida</taxon>
        <taxon>Poales</taxon>
        <taxon>Poaceae</taxon>
        <taxon>BOP clade</taxon>
        <taxon>Oryzoideae</taxon>
        <taxon>Oryzeae</taxon>
        <taxon>Oryzinae</taxon>
        <taxon>Oryza</taxon>
    </lineage>
</organism>
<reference evidence="1" key="2">
    <citation type="submission" date="2018-05" db="EMBL/GenBank/DDBJ databases">
        <title>OmerRS3 (Oryza meridionalis Reference Sequence Version 3).</title>
        <authorList>
            <person name="Zhang J."/>
            <person name="Kudrna D."/>
            <person name="Lee S."/>
            <person name="Talag J."/>
            <person name="Welchert J."/>
            <person name="Wing R.A."/>
        </authorList>
    </citation>
    <scope>NUCLEOTIDE SEQUENCE [LARGE SCALE GENOMIC DNA]</scope>
    <source>
        <strain evidence="1">cv. OR44</strain>
    </source>
</reference>
<proteinExistence type="predicted"/>
<evidence type="ECO:0000313" key="1">
    <source>
        <dbReference type="EnsemblPlants" id="OMERI06G11440.3"/>
    </source>
</evidence>
<dbReference type="HOGENOM" id="CLU_2853585_0_0_1"/>
<accession>A0A0E0E029</accession>
<dbReference type="EnsemblPlants" id="OMERI06G11440.3">
    <property type="protein sequence ID" value="OMERI06G11440.3"/>
    <property type="gene ID" value="OMERI06G11440"/>
</dbReference>
<name>A0A0E0E029_9ORYZ</name>
<evidence type="ECO:0000313" key="2">
    <source>
        <dbReference type="Proteomes" id="UP000008021"/>
    </source>
</evidence>
<keyword evidence="2" id="KW-1185">Reference proteome</keyword>
<reference evidence="1" key="1">
    <citation type="submission" date="2015-04" db="UniProtKB">
        <authorList>
            <consortium name="EnsemblPlants"/>
        </authorList>
    </citation>
    <scope>IDENTIFICATION</scope>
</reference>
<sequence length="66" mass="7738">MTSENTEDQESRSWSHANMHHANVVLSFQIRPCCIEQYIQISLFKECVILDRALEEMQKESIINDP</sequence>
<dbReference type="Gramene" id="OMERI06G11440.3">
    <property type="protein sequence ID" value="OMERI06G11440.3"/>
    <property type="gene ID" value="OMERI06G11440"/>
</dbReference>
<dbReference type="AlphaFoldDB" id="A0A0E0E029"/>
<dbReference type="Proteomes" id="UP000008021">
    <property type="component" value="Chromosome 6"/>
</dbReference>
<protein>
    <submittedName>
        <fullName evidence="1">Uncharacterized protein</fullName>
    </submittedName>
</protein>